<sequence length="83" mass="9199">ECININFDNLNCFQGYQIINRVYIKSHISEIILSLENGCCRYGYSVGGTALYALTSMVTSRHVVSLDGPLVSMLSLVPRAQNL</sequence>
<comment type="caution">
    <text evidence="1">The sequence shown here is derived from an EMBL/GenBank/DDBJ whole genome shotgun (WGS) entry which is preliminary data.</text>
</comment>
<feature type="non-terminal residue" evidence="1">
    <location>
        <position position="83"/>
    </location>
</feature>
<reference evidence="1" key="1">
    <citation type="journal article" date="2023" name="IScience">
        <title>Live-bearing cockroach genome reveals convergent evolutionary mechanisms linked to viviparity in insects and beyond.</title>
        <authorList>
            <person name="Fouks B."/>
            <person name="Harrison M.C."/>
            <person name="Mikhailova A.A."/>
            <person name="Marchal E."/>
            <person name="English S."/>
            <person name="Carruthers M."/>
            <person name="Jennings E.C."/>
            <person name="Chiamaka E.L."/>
            <person name="Frigard R.A."/>
            <person name="Pippel M."/>
            <person name="Attardo G.M."/>
            <person name="Benoit J.B."/>
            <person name="Bornberg-Bauer E."/>
            <person name="Tobe S.S."/>
        </authorList>
    </citation>
    <scope>NUCLEOTIDE SEQUENCE</scope>
    <source>
        <strain evidence="1">Stay&amp;Tobe</strain>
    </source>
</reference>
<reference evidence="1" key="2">
    <citation type="submission" date="2023-05" db="EMBL/GenBank/DDBJ databases">
        <authorList>
            <person name="Fouks B."/>
        </authorList>
    </citation>
    <scope>NUCLEOTIDE SEQUENCE</scope>
    <source>
        <strain evidence="1">Stay&amp;Tobe</strain>
        <tissue evidence="1">Testes</tissue>
    </source>
</reference>
<gene>
    <name evidence="1" type="ORF">L9F63_024137</name>
</gene>
<organism evidence="1 2">
    <name type="scientific">Diploptera punctata</name>
    <name type="common">Pacific beetle cockroach</name>
    <dbReference type="NCBI Taxonomy" id="6984"/>
    <lineage>
        <taxon>Eukaryota</taxon>
        <taxon>Metazoa</taxon>
        <taxon>Ecdysozoa</taxon>
        <taxon>Arthropoda</taxon>
        <taxon>Hexapoda</taxon>
        <taxon>Insecta</taxon>
        <taxon>Pterygota</taxon>
        <taxon>Neoptera</taxon>
        <taxon>Polyneoptera</taxon>
        <taxon>Dictyoptera</taxon>
        <taxon>Blattodea</taxon>
        <taxon>Blaberoidea</taxon>
        <taxon>Blaberidae</taxon>
        <taxon>Diplopterinae</taxon>
        <taxon>Diploptera</taxon>
    </lineage>
</organism>
<accession>A0AAD7ZHP4</accession>
<dbReference type="AlphaFoldDB" id="A0AAD7ZHP4"/>
<evidence type="ECO:0000313" key="1">
    <source>
        <dbReference type="EMBL" id="KAJ9580686.1"/>
    </source>
</evidence>
<dbReference type="Proteomes" id="UP001233999">
    <property type="component" value="Unassembled WGS sequence"/>
</dbReference>
<evidence type="ECO:0000313" key="2">
    <source>
        <dbReference type="Proteomes" id="UP001233999"/>
    </source>
</evidence>
<feature type="non-terminal residue" evidence="1">
    <location>
        <position position="1"/>
    </location>
</feature>
<keyword evidence="2" id="KW-1185">Reference proteome</keyword>
<proteinExistence type="predicted"/>
<protein>
    <submittedName>
        <fullName evidence="1">Uncharacterized protein</fullName>
    </submittedName>
</protein>
<dbReference type="EMBL" id="JASPKZ010008210">
    <property type="protein sequence ID" value="KAJ9580686.1"/>
    <property type="molecule type" value="Genomic_DNA"/>
</dbReference>
<name>A0AAD7ZHP4_DIPPU</name>